<protein>
    <submittedName>
        <fullName evidence="3">Uncharacterized protein</fullName>
    </submittedName>
</protein>
<name>A0A813P4D6_9BILA</name>
<feature type="region of interest" description="Disordered" evidence="1">
    <location>
        <begin position="868"/>
        <end position="891"/>
    </location>
</feature>
<keyword evidence="2" id="KW-0812">Transmembrane</keyword>
<reference evidence="3" key="1">
    <citation type="submission" date="2021-02" db="EMBL/GenBank/DDBJ databases">
        <authorList>
            <person name="Nowell W R."/>
        </authorList>
    </citation>
    <scope>NUCLEOTIDE SEQUENCE</scope>
    <source>
        <strain evidence="3">Ploen Becks lab</strain>
    </source>
</reference>
<comment type="caution">
    <text evidence="3">The sequence shown here is derived from an EMBL/GenBank/DDBJ whole genome shotgun (WGS) entry which is preliminary data.</text>
</comment>
<evidence type="ECO:0000313" key="4">
    <source>
        <dbReference type="Proteomes" id="UP000663879"/>
    </source>
</evidence>
<keyword evidence="2" id="KW-0472">Membrane</keyword>
<sequence>MKNYFKDLIVLFGILTSVLKLTNSNFVKIHDRIHFYELKIENHRFIQPYGTTIRGDGNCALEEKGNHVAILSASAEQDGAAKTEKRTHFEAKLLIYSNFEKTLSFLIEIEFNFLKLHSSEKIEGYEIIFKNNISTSCVQIINNVHDDPYQRYKFTIKDPVFLNNEDARYTFYFGQVQIRPLISCQNSKSINANNKYYCALMSSMTRILHIGIKSDIIPRTTYRITPNLCPGHLMAQTCILRYSPPNFIDYSDYYILLHAMSDQFESILGDTDLFGLEDDQKQRVEEAKNSGLQSIRFDNIEYPTHSDSSSMNFLPNIISKRSQMLSNGVVVKFFKSRNNKVNYLGILNNPTEKNTCLNESIDSTPYCSCDDTCQECYKPEKNKVVNYVPVNFDLSQTNEDRKKTKKSKHCSDPFFNSFSFENTPMAKIFQNVNLSSMRRNFSISNSTRFISNRNFIPRLCINFRHGEAKGLYNLKIVFNDFHRVGESTLINETKYTINIHEYTYFDKNIHQKDRNKKDLFKLKVVPITTIDMISPRQTIEINKMKFGKYFMELVPKQKSIYCRGDDECIDESVDNNQIQCVKCNRLLIKFHLQPKIVTDMNSFESKSKLNKKECERLIPKTKKQEIYHNFGDSHKCSKESEVLKNIINHANYDLNDLFSKSEILTSLVPYGFDLMNLMFPFDESDPEIVDFCDGFEFWQIIGSRIFISAMCIFFLILITFICMGVLSFHNIWKYVFAPNNKDVVIYLSIFLSHDHQLKLKEFMVKYATLLRKNFKNLNIEVIDYTTENQKRSDLLERADKIVYVCATEEEILKYPQQPIIIGQTKFHDEYNKIHWFKEYSTKTIDITFNRSVSKVNFNLIEPSSEQSSLLNSNESKQTNIEPTPPTSNYSNSSSLIHNQIFSEINHNFYLKLPEQNKELILFLLSSNKNDNLTPTKLTKKNTIKNKSKFYKLALDYYINNFKRSLLGLIKKEKSSVFYFDRNSFQDDKIFREDIKIVEPDYDSLIQLSSIASTSTRSMSNESSKTIYDANEISNETELVEQKQPLIKNNSFY</sequence>
<keyword evidence="4" id="KW-1185">Reference proteome</keyword>
<evidence type="ECO:0000313" key="3">
    <source>
        <dbReference type="EMBL" id="CAF0748041.1"/>
    </source>
</evidence>
<dbReference type="AlphaFoldDB" id="A0A813P4D6"/>
<dbReference type="OrthoDB" id="10468895at2759"/>
<dbReference type="Proteomes" id="UP000663879">
    <property type="component" value="Unassembled WGS sequence"/>
</dbReference>
<accession>A0A813P4D6</accession>
<evidence type="ECO:0000256" key="2">
    <source>
        <dbReference type="SAM" id="Phobius"/>
    </source>
</evidence>
<keyword evidence="2" id="KW-1133">Transmembrane helix</keyword>
<dbReference type="EMBL" id="CAJNOC010000344">
    <property type="protein sequence ID" value="CAF0748041.1"/>
    <property type="molecule type" value="Genomic_DNA"/>
</dbReference>
<feature type="compositionally biased region" description="Low complexity" evidence="1">
    <location>
        <begin position="868"/>
        <end position="877"/>
    </location>
</feature>
<feature type="transmembrane region" description="Helical" evidence="2">
    <location>
        <begin position="705"/>
        <end position="726"/>
    </location>
</feature>
<proteinExistence type="predicted"/>
<organism evidence="3 4">
    <name type="scientific">Brachionus calyciflorus</name>
    <dbReference type="NCBI Taxonomy" id="104777"/>
    <lineage>
        <taxon>Eukaryota</taxon>
        <taxon>Metazoa</taxon>
        <taxon>Spiralia</taxon>
        <taxon>Gnathifera</taxon>
        <taxon>Rotifera</taxon>
        <taxon>Eurotatoria</taxon>
        <taxon>Monogononta</taxon>
        <taxon>Pseudotrocha</taxon>
        <taxon>Ploima</taxon>
        <taxon>Brachionidae</taxon>
        <taxon>Brachionus</taxon>
    </lineage>
</organism>
<evidence type="ECO:0000256" key="1">
    <source>
        <dbReference type="SAM" id="MobiDB-lite"/>
    </source>
</evidence>
<gene>
    <name evidence="3" type="ORF">OXX778_LOCUS3762</name>
</gene>